<keyword evidence="1" id="KW-0812">Transmembrane</keyword>
<dbReference type="HOGENOM" id="CLU_1632549_0_0_4"/>
<protein>
    <submittedName>
        <fullName evidence="2">Uncharacterized protein</fullName>
    </submittedName>
</protein>
<gene>
    <name evidence="2" type="ORF">LT85_0247</name>
</gene>
<sequence length="162" mass="17213">MNEKKFAIGLGLAGCAFIALLVYVTMPEQVSQSPIELLPGSGAAAPETPVPAVHAKPGNAVARTVADCSIQRLDAWRLVSVEMGGYRQAGIAVLNNDKRGSLTVIEGQSFDSDLLPEKITSNSVTLRCGQMAQIKMLGESRVSVEVPAVQEMRTALPDPDKH</sequence>
<dbReference type="OrthoDB" id="8778816at2"/>
<reference evidence="3" key="1">
    <citation type="journal article" date="2014" name="Soil Biol. Biochem.">
        <title>Structure and function of bacterial communities in ageing soils: Insights from the Mendocino ecological staircase.</title>
        <authorList>
            <person name="Uroz S."/>
            <person name="Tech J.J."/>
            <person name="Sawaya N.A."/>
            <person name="Frey-Klett P."/>
            <person name="Leveau J.H.J."/>
        </authorList>
    </citation>
    <scope>NUCLEOTIDE SEQUENCE [LARGE SCALE GENOMIC DNA]</scope>
    <source>
        <strain evidence="3">Cal35</strain>
    </source>
</reference>
<organism evidence="2 3">
    <name type="scientific">Collimonas arenae</name>
    <dbReference type="NCBI Taxonomy" id="279058"/>
    <lineage>
        <taxon>Bacteria</taxon>
        <taxon>Pseudomonadati</taxon>
        <taxon>Pseudomonadota</taxon>
        <taxon>Betaproteobacteria</taxon>
        <taxon>Burkholderiales</taxon>
        <taxon>Oxalobacteraceae</taxon>
        <taxon>Collimonas</taxon>
    </lineage>
</organism>
<keyword evidence="3" id="KW-1185">Reference proteome</keyword>
<keyword evidence="1" id="KW-0472">Membrane</keyword>
<feature type="transmembrane region" description="Helical" evidence="1">
    <location>
        <begin position="6"/>
        <end position="24"/>
    </location>
</feature>
<proteinExistence type="predicted"/>
<evidence type="ECO:0000313" key="3">
    <source>
        <dbReference type="Proteomes" id="UP000030302"/>
    </source>
</evidence>
<dbReference type="RefSeq" id="WP_038484306.1">
    <property type="nucleotide sequence ID" value="NZ_CP009962.1"/>
</dbReference>
<name>A0A0A1F970_9BURK</name>
<evidence type="ECO:0000313" key="2">
    <source>
        <dbReference type="EMBL" id="AIY39407.1"/>
    </source>
</evidence>
<evidence type="ECO:0000256" key="1">
    <source>
        <dbReference type="SAM" id="Phobius"/>
    </source>
</evidence>
<dbReference type="EMBL" id="CP009962">
    <property type="protein sequence ID" value="AIY39407.1"/>
    <property type="molecule type" value="Genomic_DNA"/>
</dbReference>
<dbReference type="KEGG" id="care:LT85_0247"/>
<dbReference type="AlphaFoldDB" id="A0A0A1F970"/>
<dbReference type="Proteomes" id="UP000030302">
    <property type="component" value="Chromosome"/>
</dbReference>
<keyword evidence="1" id="KW-1133">Transmembrane helix</keyword>
<accession>A0A0A1F970</accession>